<keyword evidence="3" id="KW-1185">Reference proteome</keyword>
<reference evidence="2" key="1">
    <citation type="submission" date="2022-01" db="EMBL/GenBank/DDBJ databases">
        <authorList>
            <person name="Karlyshev A.V."/>
            <person name="Jaspars M."/>
        </authorList>
    </citation>
    <scope>NUCLEOTIDE SEQUENCE</scope>
    <source>
        <strain evidence="2">AGSA3-2</strain>
    </source>
</reference>
<evidence type="ECO:0000313" key="2">
    <source>
        <dbReference type="EMBL" id="MCE7509401.1"/>
    </source>
</evidence>
<name>A0A9Q3ZFB7_9GAMM</name>
<dbReference type="EMBL" id="JAJVKT010000014">
    <property type="protein sequence ID" value="MCE7509401.1"/>
    <property type="molecule type" value="Genomic_DNA"/>
</dbReference>
<evidence type="ECO:0000259" key="1">
    <source>
        <dbReference type="Pfam" id="PF08388"/>
    </source>
</evidence>
<feature type="domain" description="Group II intron maturase-specific" evidence="1">
    <location>
        <begin position="3"/>
        <end position="69"/>
    </location>
</feature>
<sequence length="123" mass="14037">MLRRGRGRSLSHTLHTLAPILRGWAAYYQLTASKRALETVDGWLRRKLRGILWRQWKRPATRARALMRLGLSEARACHSASNGRGPWWNSGASHLKVALPNRYFARLGLVSLVDTVVRLQSRP</sequence>
<protein>
    <recommendedName>
        <fullName evidence="1">Group II intron maturase-specific domain-containing protein</fullName>
    </recommendedName>
</protein>
<accession>A0A9Q3ZFB7</accession>
<dbReference type="Pfam" id="PF08388">
    <property type="entry name" value="GIIM"/>
    <property type="match status" value="1"/>
</dbReference>
<gene>
    <name evidence="2" type="ORF">LZG35_12190</name>
</gene>
<organism evidence="2 3">
    <name type="scientific">Alloalcanivorax xenomutans</name>
    <dbReference type="NCBI Taxonomy" id="1094342"/>
    <lineage>
        <taxon>Bacteria</taxon>
        <taxon>Pseudomonadati</taxon>
        <taxon>Pseudomonadota</taxon>
        <taxon>Gammaproteobacteria</taxon>
        <taxon>Oceanospirillales</taxon>
        <taxon>Alcanivoracaceae</taxon>
        <taxon>Alloalcanivorax</taxon>
    </lineage>
</organism>
<evidence type="ECO:0000313" key="3">
    <source>
        <dbReference type="Proteomes" id="UP001107961"/>
    </source>
</evidence>
<dbReference type="Proteomes" id="UP001107961">
    <property type="component" value="Unassembled WGS sequence"/>
</dbReference>
<proteinExistence type="predicted"/>
<dbReference type="AlphaFoldDB" id="A0A9Q3ZFB7"/>
<dbReference type="InterPro" id="IPR013597">
    <property type="entry name" value="Mat_intron_G2"/>
</dbReference>
<comment type="caution">
    <text evidence="2">The sequence shown here is derived from an EMBL/GenBank/DDBJ whole genome shotgun (WGS) entry which is preliminary data.</text>
</comment>